<sequence>MNSRQVLRVIHGAWNLHQNGEWSFERNTNDLGFPAIVRTLPEWMLIPDGNKTPPITILQTPDVQVMMSVRAWFADLALCPKMLHIISSFAELTLILGPLLINSETETKIRRSKINPSFLGEAVVASQAMLDEYFNDQEMMVIHRVHLEMEKAKLDLENQRCYELVHGNGIIVIDDTDSDGDGTEPLGSNKLSITVFNTSSSSNQESPFPTNGLIISNEINDVALDSEYIPQPNVSNDSPMEYYEGIPLQFAVDKDLVIVQPSSPPIDDGISFWEGDEEHSDEMDLDIPMSQNISQLQQNGTINVDHANSLTDSTPDLNEVNNVVLSWENVSDNLSNIQPMYDNPVVSEGVLDDTLNSASVDLIPTTNNSPSISATVRLIPNPANADDNLVINLDDSSSEDSMDRVTTNQHNELYVGMVFTNRNEFKLHMALYAISKKFRFPNIRSAPNGMVLRCFSSNYQWRVYATKLKDSDVYQIRKLDPIHTCSLDDKSGYQSQVTHHVVGEIMKARFYGSGGGFEVKKIKHLEYEVRNKEGYSFHVDISKRFCTAIVAKIKVDSLVAEEYTKNAMVAAFVGSVTPVINTDDIIELTGQLSELDMLPPTSRRPPGHPRKKRFLSRGEVRMKTTRRRTVCSRCKGCGHNRATCKTPIN</sequence>
<comment type="caution">
    <text evidence="1">The sequence shown here is derived from an EMBL/GenBank/DDBJ whole genome shotgun (WGS) entry which is preliminary data.</text>
</comment>
<organism evidence="1 2">
    <name type="scientific">Brassica napus</name>
    <name type="common">Rape</name>
    <dbReference type="NCBI Taxonomy" id="3708"/>
    <lineage>
        <taxon>Eukaryota</taxon>
        <taxon>Viridiplantae</taxon>
        <taxon>Streptophyta</taxon>
        <taxon>Embryophyta</taxon>
        <taxon>Tracheophyta</taxon>
        <taxon>Spermatophyta</taxon>
        <taxon>Magnoliopsida</taxon>
        <taxon>eudicotyledons</taxon>
        <taxon>Gunneridae</taxon>
        <taxon>Pentapetalae</taxon>
        <taxon>rosids</taxon>
        <taxon>malvids</taxon>
        <taxon>Brassicales</taxon>
        <taxon>Brassicaceae</taxon>
        <taxon>Brassiceae</taxon>
        <taxon>Brassica</taxon>
    </lineage>
</organism>
<evidence type="ECO:0000313" key="2">
    <source>
        <dbReference type="Proteomes" id="UP000824890"/>
    </source>
</evidence>
<accession>A0ABQ7Y400</accession>
<proteinExistence type="predicted"/>
<evidence type="ECO:0000313" key="1">
    <source>
        <dbReference type="EMBL" id="KAH0862347.1"/>
    </source>
</evidence>
<dbReference type="Proteomes" id="UP000824890">
    <property type="component" value="Unassembled WGS sequence"/>
</dbReference>
<name>A0ABQ7Y400_BRANA</name>
<keyword evidence="2" id="KW-1185">Reference proteome</keyword>
<reference evidence="1 2" key="1">
    <citation type="submission" date="2021-05" db="EMBL/GenBank/DDBJ databases">
        <title>Genome Assembly of Synthetic Allotetraploid Brassica napus Reveals Homoeologous Exchanges between Subgenomes.</title>
        <authorList>
            <person name="Davis J.T."/>
        </authorList>
    </citation>
    <scope>NUCLEOTIDE SEQUENCE [LARGE SCALE GENOMIC DNA]</scope>
    <source>
        <strain evidence="2">cv. Da-Ae</strain>
        <tissue evidence="1">Seedling</tissue>
    </source>
</reference>
<dbReference type="EMBL" id="JAGKQM010000018">
    <property type="protein sequence ID" value="KAH0862347.1"/>
    <property type="molecule type" value="Genomic_DNA"/>
</dbReference>
<evidence type="ECO:0008006" key="3">
    <source>
        <dbReference type="Google" id="ProtNLM"/>
    </source>
</evidence>
<gene>
    <name evidence="1" type="ORF">HID58_079558</name>
</gene>
<protein>
    <recommendedName>
        <fullName evidence="3">Transposase MuDR plant domain-containing protein</fullName>
    </recommendedName>
</protein>